<name>A0A2U1MFF1_ARTAN</name>
<reference evidence="2 3" key="1">
    <citation type="journal article" date="2018" name="Mol. Plant">
        <title>The genome of Artemisia annua provides insight into the evolution of Asteraceae family and artemisinin biosynthesis.</title>
        <authorList>
            <person name="Shen Q."/>
            <person name="Zhang L."/>
            <person name="Liao Z."/>
            <person name="Wang S."/>
            <person name="Yan T."/>
            <person name="Shi P."/>
            <person name="Liu M."/>
            <person name="Fu X."/>
            <person name="Pan Q."/>
            <person name="Wang Y."/>
            <person name="Lv Z."/>
            <person name="Lu X."/>
            <person name="Zhang F."/>
            <person name="Jiang W."/>
            <person name="Ma Y."/>
            <person name="Chen M."/>
            <person name="Hao X."/>
            <person name="Li L."/>
            <person name="Tang Y."/>
            <person name="Lv G."/>
            <person name="Zhou Y."/>
            <person name="Sun X."/>
            <person name="Brodelius P.E."/>
            <person name="Rose J.K.C."/>
            <person name="Tang K."/>
        </authorList>
    </citation>
    <scope>NUCLEOTIDE SEQUENCE [LARGE SCALE GENOMIC DNA]</scope>
    <source>
        <strain evidence="3">cv. Huhao1</strain>
        <tissue evidence="2">Leaf</tissue>
    </source>
</reference>
<feature type="compositionally biased region" description="Polar residues" evidence="1">
    <location>
        <begin position="81"/>
        <end position="98"/>
    </location>
</feature>
<feature type="region of interest" description="Disordered" evidence="1">
    <location>
        <begin position="115"/>
        <end position="148"/>
    </location>
</feature>
<feature type="compositionally biased region" description="Low complexity" evidence="1">
    <location>
        <begin position="13"/>
        <end position="23"/>
    </location>
</feature>
<sequence length="519" mass="56720">MPDDAPPGGAEVPTSTSSTSPPSGATLSTEQIQQLINLLNNSKASNNVHTHMGEAQNDQDRGDESPHADGTESSDDISLDSGATHNVDGTESLNSESGATLDELVTTFPIDHNIVESNSTSEGNGSNNGSNIPNVDPEPITQRRSGRASKLPAKLSDFVLDGKVKYGIDKVVNYSKLSTDNYCFSTNLNKSFEPNTFHEACQSMNEINQLLINMDERMTAFSLFQVFATKEFPRLNGTDPNTHVANGAMNQGVPQGQVAILKTRPNYSPYSGSRFQLNTVTPRPQAQIATKPPLLALPAPPKTGNTYPVRRQLTQKELEEKRAKNQCFYCDQRYTLATSAVGKYIIGWRNIAAKNVHPLLAQKVSKEIVFHSPKVKLGVGKSNRLLSASCMMVAARDLTYVTCEGAILGQRSDVLKNWCLLNISLSVFGANVSVSICSVRNASFFSSICSILKKHNLDGLSTSIHSDHAKTMCLMNLCVNAPIEIAHIFPYEDLFKITMDEINYAYRQILEAPELDNIM</sequence>
<feature type="compositionally biased region" description="Low complexity" evidence="1">
    <location>
        <begin position="116"/>
        <end position="131"/>
    </location>
</feature>
<gene>
    <name evidence="2" type="ORF">CTI12_AA386370</name>
</gene>
<dbReference type="Proteomes" id="UP000245207">
    <property type="component" value="Unassembled WGS sequence"/>
</dbReference>
<protein>
    <submittedName>
        <fullName evidence="2">Uncharacterized protein</fullName>
    </submittedName>
</protein>
<comment type="caution">
    <text evidence="2">The sequence shown here is derived from an EMBL/GenBank/DDBJ whole genome shotgun (WGS) entry which is preliminary data.</text>
</comment>
<evidence type="ECO:0000313" key="2">
    <source>
        <dbReference type="EMBL" id="PWA59936.1"/>
    </source>
</evidence>
<accession>A0A2U1MFF1</accession>
<keyword evidence="3" id="KW-1185">Reference proteome</keyword>
<proteinExistence type="predicted"/>
<feature type="region of interest" description="Disordered" evidence="1">
    <location>
        <begin position="1"/>
        <end position="99"/>
    </location>
</feature>
<evidence type="ECO:0000256" key="1">
    <source>
        <dbReference type="SAM" id="MobiDB-lite"/>
    </source>
</evidence>
<dbReference type="AlphaFoldDB" id="A0A2U1MFF1"/>
<dbReference type="STRING" id="35608.A0A2U1MFF1"/>
<feature type="compositionally biased region" description="Polar residues" evidence="1">
    <location>
        <begin position="25"/>
        <end position="49"/>
    </location>
</feature>
<evidence type="ECO:0000313" key="3">
    <source>
        <dbReference type="Proteomes" id="UP000245207"/>
    </source>
</evidence>
<feature type="compositionally biased region" description="Basic and acidic residues" evidence="1">
    <location>
        <begin position="58"/>
        <end position="70"/>
    </location>
</feature>
<dbReference type="EMBL" id="PKPP01005489">
    <property type="protein sequence ID" value="PWA59936.1"/>
    <property type="molecule type" value="Genomic_DNA"/>
</dbReference>
<organism evidence="2 3">
    <name type="scientific">Artemisia annua</name>
    <name type="common">Sweet wormwood</name>
    <dbReference type="NCBI Taxonomy" id="35608"/>
    <lineage>
        <taxon>Eukaryota</taxon>
        <taxon>Viridiplantae</taxon>
        <taxon>Streptophyta</taxon>
        <taxon>Embryophyta</taxon>
        <taxon>Tracheophyta</taxon>
        <taxon>Spermatophyta</taxon>
        <taxon>Magnoliopsida</taxon>
        <taxon>eudicotyledons</taxon>
        <taxon>Gunneridae</taxon>
        <taxon>Pentapetalae</taxon>
        <taxon>asterids</taxon>
        <taxon>campanulids</taxon>
        <taxon>Asterales</taxon>
        <taxon>Asteraceae</taxon>
        <taxon>Asteroideae</taxon>
        <taxon>Anthemideae</taxon>
        <taxon>Artemisiinae</taxon>
        <taxon>Artemisia</taxon>
    </lineage>
</organism>